<feature type="binding site" evidence="15">
    <location>
        <position position="81"/>
    </location>
    <ligand>
        <name>Na(+)</name>
        <dbReference type="ChEBI" id="CHEBI:29101"/>
        <label>1</label>
    </ligand>
</feature>
<keyword evidence="5" id="KW-0769">Symport</keyword>
<dbReference type="SUPFAM" id="SSF161070">
    <property type="entry name" value="SNF-like"/>
    <property type="match status" value="1"/>
</dbReference>
<dbReference type="PROSITE" id="PS50267">
    <property type="entry name" value="NA_NEUROTRAN_SYMP_3"/>
    <property type="match status" value="1"/>
</dbReference>
<accession>A0A6L2PM48</accession>
<keyword evidence="3" id="KW-0813">Transport</keyword>
<evidence type="ECO:0000256" key="2">
    <source>
        <dbReference type="ARBA" id="ARBA00006459"/>
    </source>
</evidence>
<evidence type="ECO:0000256" key="10">
    <source>
        <dbReference type="ARBA" id="ARBA00023136"/>
    </source>
</evidence>
<dbReference type="AlphaFoldDB" id="A0A6L2PM48"/>
<evidence type="ECO:0000256" key="4">
    <source>
        <dbReference type="ARBA" id="ARBA00022692"/>
    </source>
</evidence>
<dbReference type="PANTHER" id="PTHR11616:SF321">
    <property type="entry name" value="SODIUM-DEPENDENT NUTRIENT AMINO ACID TRANSPORTER 1-RELATED"/>
    <property type="match status" value="1"/>
</dbReference>
<feature type="transmembrane region" description="Helical" evidence="16">
    <location>
        <begin position="424"/>
        <end position="441"/>
    </location>
</feature>
<dbReference type="GO" id="GO:0005886">
    <property type="term" value="C:plasma membrane"/>
    <property type="evidence" value="ECO:0007669"/>
    <property type="project" value="TreeGrafter"/>
</dbReference>
<evidence type="ECO:0000256" key="14">
    <source>
        <dbReference type="ARBA" id="ARBA00040215"/>
    </source>
</evidence>
<dbReference type="Proteomes" id="UP000502823">
    <property type="component" value="Unassembled WGS sequence"/>
</dbReference>
<feature type="transmembrane region" description="Helical" evidence="16">
    <location>
        <begin position="325"/>
        <end position="343"/>
    </location>
</feature>
<gene>
    <name evidence="17" type="ORF">Cfor_03203</name>
</gene>
<evidence type="ECO:0000256" key="7">
    <source>
        <dbReference type="ARBA" id="ARBA00022989"/>
    </source>
</evidence>
<keyword evidence="11" id="KW-0325">Glycoprotein</keyword>
<evidence type="ECO:0000256" key="3">
    <source>
        <dbReference type="ARBA" id="ARBA00022448"/>
    </source>
</evidence>
<dbReference type="GO" id="GO:0046872">
    <property type="term" value="F:metal ion binding"/>
    <property type="evidence" value="ECO:0007669"/>
    <property type="project" value="UniProtKB-KW"/>
</dbReference>
<evidence type="ECO:0000256" key="11">
    <source>
        <dbReference type="ARBA" id="ARBA00023180"/>
    </source>
</evidence>
<evidence type="ECO:0000256" key="13">
    <source>
        <dbReference type="ARBA" id="ARBA00037785"/>
    </source>
</evidence>
<dbReference type="EMBL" id="BLKM01000325">
    <property type="protein sequence ID" value="GFG31628.1"/>
    <property type="molecule type" value="Genomic_DNA"/>
</dbReference>
<keyword evidence="18" id="KW-1185">Reference proteome</keyword>
<feature type="transmembrane region" description="Helical" evidence="16">
    <location>
        <begin position="543"/>
        <end position="562"/>
    </location>
</feature>
<keyword evidence="8 15" id="KW-0915">Sodium</keyword>
<evidence type="ECO:0000313" key="17">
    <source>
        <dbReference type="EMBL" id="GFG31628.1"/>
    </source>
</evidence>
<evidence type="ECO:0000256" key="1">
    <source>
        <dbReference type="ARBA" id="ARBA00004141"/>
    </source>
</evidence>
<keyword evidence="15" id="KW-0479">Metal-binding</keyword>
<evidence type="ECO:0000256" key="8">
    <source>
        <dbReference type="ARBA" id="ARBA00023053"/>
    </source>
</evidence>
<feature type="transmembrane region" description="Helical" evidence="16">
    <location>
        <begin position="498"/>
        <end position="523"/>
    </location>
</feature>
<feature type="non-terminal residue" evidence="17">
    <location>
        <position position="631"/>
    </location>
</feature>
<evidence type="ECO:0000313" key="18">
    <source>
        <dbReference type="Proteomes" id="UP000502823"/>
    </source>
</evidence>
<evidence type="ECO:0000256" key="5">
    <source>
        <dbReference type="ARBA" id="ARBA00022847"/>
    </source>
</evidence>
<feature type="binding site" evidence="15">
    <location>
        <position position="300"/>
    </location>
    <ligand>
        <name>Na(+)</name>
        <dbReference type="ChEBI" id="CHEBI:29101"/>
        <label>1</label>
    </ligand>
</feature>
<feature type="transmembrane region" description="Helical" evidence="16">
    <location>
        <begin position="289"/>
        <end position="313"/>
    </location>
</feature>
<keyword evidence="6" id="KW-0029">Amino-acid transport</keyword>
<feature type="transmembrane region" description="Helical" evidence="16">
    <location>
        <begin position="461"/>
        <end position="477"/>
    </location>
</feature>
<feature type="transmembrane region" description="Helical" evidence="16">
    <location>
        <begin position="142"/>
        <end position="175"/>
    </location>
</feature>
<comment type="function">
    <text evidence="13">Unusual broad substrate spectrum amino acid:sodium cotransporter that promotes absorption of the D isomers of essential amino acids. Neutral amino acids are the preferred substrates, especially methionine and phenylalanine.</text>
</comment>
<comment type="similarity">
    <text evidence="2">Belongs to the sodium:neurotransmitter symporter (SNF) (TC 2.A.22) family.</text>
</comment>
<feature type="transmembrane region" description="Helical" evidence="16">
    <location>
        <begin position="74"/>
        <end position="95"/>
    </location>
</feature>
<dbReference type="InterPro" id="IPR037272">
    <property type="entry name" value="SNS_sf"/>
</dbReference>
<reference evidence="18" key="1">
    <citation type="submission" date="2020-01" db="EMBL/GenBank/DDBJ databases">
        <title>Draft genome sequence of the Termite Coptotermes fromosanus.</title>
        <authorList>
            <person name="Itakura S."/>
            <person name="Yosikawa Y."/>
            <person name="Umezawa K."/>
        </authorList>
    </citation>
    <scope>NUCLEOTIDE SEQUENCE [LARGE SCALE GENOMIC DNA]</scope>
</reference>
<feature type="transmembrane region" description="Helical" evidence="16">
    <location>
        <begin position="217"/>
        <end position="239"/>
    </location>
</feature>
<protein>
    <recommendedName>
        <fullName evidence="14">Sodium-dependent nutrient amino acid transporter 1</fullName>
    </recommendedName>
</protein>
<dbReference type="InParanoid" id="A0A6L2PM48"/>
<dbReference type="PRINTS" id="PR00176">
    <property type="entry name" value="NANEUSMPORT"/>
</dbReference>
<feature type="transmembrane region" description="Helical" evidence="16">
    <location>
        <begin position="386"/>
        <end position="412"/>
    </location>
</feature>
<evidence type="ECO:0000256" key="12">
    <source>
        <dbReference type="ARBA" id="ARBA00023201"/>
    </source>
</evidence>
<keyword evidence="10 16" id="KW-0472">Membrane</keyword>
<organism evidence="17 18">
    <name type="scientific">Coptotermes formosanus</name>
    <name type="common">Formosan subterranean termite</name>
    <dbReference type="NCBI Taxonomy" id="36987"/>
    <lineage>
        <taxon>Eukaryota</taxon>
        <taxon>Metazoa</taxon>
        <taxon>Ecdysozoa</taxon>
        <taxon>Arthropoda</taxon>
        <taxon>Hexapoda</taxon>
        <taxon>Insecta</taxon>
        <taxon>Pterygota</taxon>
        <taxon>Neoptera</taxon>
        <taxon>Polyneoptera</taxon>
        <taxon>Dictyoptera</taxon>
        <taxon>Blattodea</taxon>
        <taxon>Blattoidea</taxon>
        <taxon>Termitoidae</taxon>
        <taxon>Rhinotermitidae</taxon>
        <taxon>Coptotermes</taxon>
    </lineage>
</organism>
<dbReference type="GO" id="GO:0005283">
    <property type="term" value="F:amino acid:sodium symporter activity"/>
    <property type="evidence" value="ECO:0007669"/>
    <property type="project" value="TreeGrafter"/>
</dbReference>
<evidence type="ECO:0000256" key="15">
    <source>
        <dbReference type="PIRSR" id="PIRSR600175-1"/>
    </source>
</evidence>
<dbReference type="GO" id="GO:0089718">
    <property type="term" value="P:amino acid import across plasma membrane"/>
    <property type="evidence" value="ECO:0007669"/>
    <property type="project" value="TreeGrafter"/>
</dbReference>
<proteinExistence type="inferred from homology"/>
<dbReference type="GO" id="GO:0015179">
    <property type="term" value="F:L-amino acid transmembrane transporter activity"/>
    <property type="evidence" value="ECO:0007669"/>
    <property type="project" value="TreeGrafter"/>
</dbReference>
<feature type="transmembrane region" description="Helical" evidence="16">
    <location>
        <begin position="101"/>
        <end position="122"/>
    </location>
</feature>
<feature type="transmembrane region" description="Helical" evidence="16">
    <location>
        <begin position="246"/>
        <end position="269"/>
    </location>
</feature>
<dbReference type="OrthoDB" id="8181791at2759"/>
<name>A0A6L2PM48_COPFO</name>
<keyword evidence="12" id="KW-0739">Sodium transport</keyword>
<evidence type="ECO:0000256" key="6">
    <source>
        <dbReference type="ARBA" id="ARBA00022970"/>
    </source>
</evidence>
<sequence>MVEQHTKLSISSDIISLTSNTEVSNTNNNGLMDTDGTKLDYEYEENSDRYPTINDARQKMPNGQFRSTWNEKGVFFFTSLGFTTGLQGICVFPVLCEMNGGAAFLFCTVVLYFVLGIPVFLVESGLGQLSRQSPAVLFPKLCPLLSGLGVCMCWSSVVLSISEACLLSWSVLYIYKSADCDLPWAHYHNYTGMTSSAKYFTGEVLGVSAGLEIFGNIQGSLVIGLAITWSIVAACLATGIRHTGKLCYVITPVIFLVAGILLVRGLFLWSENVSQSVSPDWSSLADLTVWLAAGCYVFHSLNLGLGCLTAISSHNKHTTNLLRDAVLVCLFHFVWGVMMWLAYVCLVADYRATNLFPKNITGGPWIAFVVFARGLAALPHGIVFSLAMYIMVFFVGVGTLIGTVLMIVSTFIDVFPKLHGRRGPVTICVCTALFLIGLPLTSQAGFHIQLLLSYYSVNWPLLLYSLCMVNAVSYCYGQKRYISDICSLSNTKLQETTVSHLVVLFTTIVPGLLVVLLFCSFYHTVSPPGGQTPYPSWAKAIGWLVSAVPAVFLPVGIILKVLHFSRKQNLVQSFKLLLRPDELWTETVSVHRSSSSCEKTTMTTPIIVDADKDFLFVPSVTSSDGNNNLSG</sequence>
<dbReference type="PANTHER" id="PTHR11616">
    <property type="entry name" value="SODIUM/CHLORIDE DEPENDENT TRANSPORTER"/>
    <property type="match status" value="1"/>
</dbReference>
<comment type="subcellular location">
    <subcellularLocation>
        <location evidence="1">Membrane</location>
        <topology evidence="1">Multi-pass membrane protein</topology>
    </subcellularLocation>
</comment>
<keyword evidence="4 16" id="KW-0812">Transmembrane</keyword>
<comment type="caution">
    <text evidence="17">The sequence shown here is derived from an EMBL/GenBank/DDBJ whole genome shotgun (WGS) entry which is preliminary data.</text>
</comment>
<evidence type="ECO:0000256" key="16">
    <source>
        <dbReference type="SAM" id="Phobius"/>
    </source>
</evidence>
<evidence type="ECO:0000256" key="9">
    <source>
        <dbReference type="ARBA" id="ARBA00023065"/>
    </source>
</evidence>
<dbReference type="InterPro" id="IPR000175">
    <property type="entry name" value="Na/ntran_symport"/>
</dbReference>
<dbReference type="Pfam" id="PF00209">
    <property type="entry name" value="SNF"/>
    <property type="match status" value="2"/>
</dbReference>
<keyword evidence="7 16" id="KW-1133">Transmembrane helix</keyword>
<keyword evidence="9" id="KW-0406">Ion transport</keyword>